<gene>
    <name evidence="5" type="ORF">MNBD_CHLOROFLEXI01-4432</name>
</gene>
<reference evidence="5" key="1">
    <citation type="submission" date="2018-06" db="EMBL/GenBank/DDBJ databases">
        <authorList>
            <person name="Zhirakovskaya E."/>
        </authorList>
    </citation>
    <scope>NUCLEOTIDE SEQUENCE</scope>
</reference>
<feature type="transmembrane region" description="Helical" evidence="4">
    <location>
        <begin position="29"/>
        <end position="48"/>
    </location>
</feature>
<dbReference type="Gene3D" id="3.40.50.1820">
    <property type="entry name" value="alpha/beta hydrolase"/>
    <property type="match status" value="1"/>
</dbReference>
<dbReference type="AlphaFoldDB" id="A0A3B0US10"/>
<protein>
    <submittedName>
        <fullName evidence="5">Carboxylic ester hydrolase</fullName>
    </submittedName>
</protein>
<dbReference type="GO" id="GO:0016042">
    <property type="term" value="P:lipid catabolic process"/>
    <property type="evidence" value="ECO:0007669"/>
    <property type="project" value="UniProtKB-KW"/>
</dbReference>
<name>A0A3B0US10_9ZZZZ</name>
<feature type="transmembrane region" description="Helical" evidence="4">
    <location>
        <begin position="55"/>
        <end position="74"/>
    </location>
</feature>
<organism evidence="5">
    <name type="scientific">hydrothermal vent metagenome</name>
    <dbReference type="NCBI Taxonomy" id="652676"/>
    <lineage>
        <taxon>unclassified sequences</taxon>
        <taxon>metagenomes</taxon>
        <taxon>ecological metagenomes</taxon>
    </lineage>
</organism>
<dbReference type="InterPro" id="IPR029058">
    <property type="entry name" value="AB_hydrolase_fold"/>
</dbReference>
<sequence length="491" mass="54494">MRILEILILATVPPTILGFLFQIPSSWTLILVAVTTALIILHLFIEGYRWQMIPAYVLSTILLLIAVGSIALNLPAPAALWRIVGTILGLFFFTIAVGLPLLFPIFQLPAPTGPYSVGTTLFNVLDHTRKEISAKNPNDDGDVVVQAWYPTDEAVGKPAAYLANGSFPWDWLRLVPTHAVLNAPVSSNQASYPVLTFAHGGGFMAVQNSIQMQEFASHGYIILSISHIIDSVVTIYPDGHTDGRSLTQAWKDMKPVLTDNNNAFKTAATLKHSNGGNRLSIDEKRVIMQQVFEENRIALQVINRRANDAYAVIDYLEKLNQEAGNHLLSGRLDMDRLGILGHSNGGAVAVNVAMNDSRIKAVINMDGYIFGDVFNSGLQQPFMSMNKEGDQGRDDVVYEQIEAPAYSVTIQGANHFNFMDIYLWMPLFNSRYLGSINPQRAVEIVNRYTLAFFEKHLRNQDDFLLGSFGKINKCSTRNCLKRNPKNNIISP</sequence>
<dbReference type="SUPFAM" id="SSF53474">
    <property type="entry name" value="alpha/beta-Hydrolases"/>
    <property type="match status" value="1"/>
</dbReference>
<keyword evidence="4" id="KW-0472">Membrane</keyword>
<evidence type="ECO:0000256" key="4">
    <source>
        <dbReference type="SAM" id="Phobius"/>
    </source>
</evidence>
<evidence type="ECO:0000256" key="3">
    <source>
        <dbReference type="ARBA" id="ARBA00023098"/>
    </source>
</evidence>
<keyword evidence="4" id="KW-0812">Transmembrane</keyword>
<dbReference type="PANTHER" id="PTHR10272:SF0">
    <property type="entry name" value="PLATELET-ACTIVATING FACTOR ACETYLHYDROLASE"/>
    <property type="match status" value="1"/>
</dbReference>
<keyword evidence="3" id="KW-0443">Lipid metabolism</keyword>
<evidence type="ECO:0000313" key="5">
    <source>
        <dbReference type="EMBL" id="VAW33678.1"/>
    </source>
</evidence>
<feature type="transmembrane region" description="Helical" evidence="4">
    <location>
        <begin position="7"/>
        <end position="23"/>
    </location>
</feature>
<dbReference type="GO" id="GO:0003847">
    <property type="term" value="F:1-alkyl-2-acetylglycerophosphocholine esterase activity"/>
    <property type="evidence" value="ECO:0007669"/>
    <property type="project" value="TreeGrafter"/>
</dbReference>
<evidence type="ECO:0000256" key="1">
    <source>
        <dbReference type="ARBA" id="ARBA00022801"/>
    </source>
</evidence>
<dbReference type="EMBL" id="UOEU01000469">
    <property type="protein sequence ID" value="VAW33678.1"/>
    <property type="molecule type" value="Genomic_DNA"/>
</dbReference>
<dbReference type="Pfam" id="PF03403">
    <property type="entry name" value="PAF-AH_p_II"/>
    <property type="match status" value="1"/>
</dbReference>
<accession>A0A3B0US10</accession>
<keyword evidence="1 5" id="KW-0378">Hydrolase</keyword>
<evidence type="ECO:0000256" key="2">
    <source>
        <dbReference type="ARBA" id="ARBA00022963"/>
    </source>
</evidence>
<keyword evidence="4" id="KW-1133">Transmembrane helix</keyword>
<proteinExistence type="predicted"/>
<feature type="transmembrane region" description="Helical" evidence="4">
    <location>
        <begin position="80"/>
        <end position="103"/>
    </location>
</feature>
<keyword evidence="2" id="KW-0442">Lipid degradation</keyword>
<dbReference type="PANTHER" id="PTHR10272">
    <property type="entry name" value="PLATELET-ACTIVATING FACTOR ACETYLHYDROLASE"/>
    <property type="match status" value="1"/>
</dbReference>